<name>A0A934X1L2_9BACT</name>
<dbReference type="InterPro" id="IPR025665">
    <property type="entry name" value="Beta-barrel_OMP_2"/>
</dbReference>
<evidence type="ECO:0000313" key="5">
    <source>
        <dbReference type="Proteomes" id="UP000611723"/>
    </source>
</evidence>
<protein>
    <submittedName>
        <fullName evidence="4">OmpA family protein</fullName>
    </submittedName>
</protein>
<dbReference type="PANTHER" id="PTHR30329:SF21">
    <property type="entry name" value="LIPOPROTEIN YIAD-RELATED"/>
    <property type="match status" value="1"/>
</dbReference>
<dbReference type="InterPro" id="IPR036737">
    <property type="entry name" value="OmpA-like_sf"/>
</dbReference>
<gene>
    <name evidence="4" type="ORF">JKA74_16840</name>
</gene>
<reference evidence="4" key="1">
    <citation type="submission" date="2021-01" db="EMBL/GenBank/DDBJ databases">
        <title>Marivirga aurantiaca sp. nov., isolated from intertidal surface sediments.</title>
        <authorList>
            <person name="Zhang M."/>
        </authorList>
    </citation>
    <scope>NUCLEOTIDE SEQUENCE</scope>
    <source>
        <strain evidence="4">S37H4</strain>
    </source>
</reference>
<dbReference type="PANTHER" id="PTHR30329">
    <property type="entry name" value="STATOR ELEMENT OF FLAGELLAR MOTOR COMPLEX"/>
    <property type="match status" value="1"/>
</dbReference>
<evidence type="ECO:0000256" key="2">
    <source>
        <dbReference type="SAM" id="Phobius"/>
    </source>
</evidence>
<dbReference type="EMBL" id="JAEQBW010000010">
    <property type="protein sequence ID" value="MBK6266715.1"/>
    <property type="molecule type" value="Genomic_DNA"/>
</dbReference>
<evidence type="ECO:0000313" key="4">
    <source>
        <dbReference type="EMBL" id="MBK6266715.1"/>
    </source>
</evidence>
<dbReference type="AlphaFoldDB" id="A0A934X1L2"/>
<keyword evidence="2" id="KW-0812">Transmembrane</keyword>
<organism evidence="4 5">
    <name type="scientific">Marivirga aurantiaca</name>
    <dbReference type="NCBI Taxonomy" id="2802615"/>
    <lineage>
        <taxon>Bacteria</taxon>
        <taxon>Pseudomonadati</taxon>
        <taxon>Bacteroidota</taxon>
        <taxon>Cytophagia</taxon>
        <taxon>Cytophagales</taxon>
        <taxon>Marivirgaceae</taxon>
        <taxon>Marivirga</taxon>
    </lineage>
</organism>
<proteinExistence type="predicted"/>
<evidence type="ECO:0000256" key="1">
    <source>
        <dbReference type="PROSITE-ProRule" id="PRU00473"/>
    </source>
</evidence>
<dbReference type="PROSITE" id="PS51123">
    <property type="entry name" value="OMPA_2"/>
    <property type="match status" value="1"/>
</dbReference>
<keyword evidence="1 2" id="KW-0472">Membrane</keyword>
<dbReference type="RefSeq" id="WP_201432402.1">
    <property type="nucleotide sequence ID" value="NZ_JAEQBW010000010.1"/>
</dbReference>
<dbReference type="Gene3D" id="3.30.1330.60">
    <property type="entry name" value="OmpA-like domain"/>
    <property type="match status" value="1"/>
</dbReference>
<dbReference type="Pfam" id="PF13568">
    <property type="entry name" value="OMP_b-brl_2"/>
    <property type="match status" value="1"/>
</dbReference>
<dbReference type="InterPro" id="IPR050330">
    <property type="entry name" value="Bact_OuterMem_StrucFunc"/>
</dbReference>
<dbReference type="Pfam" id="PF00691">
    <property type="entry name" value="OmpA"/>
    <property type="match status" value="1"/>
</dbReference>
<evidence type="ECO:0000259" key="3">
    <source>
        <dbReference type="PROSITE" id="PS51123"/>
    </source>
</evidence>
<keyword evidence="5" id="KW-1185">Reference proteome</keyword>
<dbReference type="GO" id="GO:0016020">
    <property type="term" value="C:membrane"/>
    <property type="evidence" value="ECO:0007669"/>
    <property type="project" value="UniProtKB-UniRule"/>
</dbReference>
<keyword evidence="2" id="KW-1133">Transmembrane helix</keyword>
<dbReference type="Proteomes" id="UP000611723">
    <property type="component" value="Unassembled WGS sequence"/>
</dbReference>
<dbReference type="SUPFAM" id="SSF103088">
    <property type="entry name" value="OmpA-like"/>
    <property type="match status" value="1"/>
</dbReference>
<feature type="domain" description="OmpA-like" evidence="3">
    <location>
        <begin position="559"/>
        <end position="681"/>
    </location>
</feature>
<accession>A0A934X1L2</accession>
<comment type="caution">
    <text evidence="4">The sequence shown here is derived from an EMBL/GenBank/DDBJ whole genome shotgun (WGS) entry which is preliminary data.</text>
</comment>
<dbReference type="InterPro" id="IPR006665">
    <property type="entry name" value="OmpA-like"/>
</dbReference>
<sequence length="681" mass="76206">MKKITTNTNEKPLGFLVNRLNIKCFIFSLLILIGIQVPLMAQDAEYTKPSFRFGLAAGGNFNFYTGTTQRLNQDLTVPTAFRQGNGIGLYVAPLIEYHRPGSLLGVMLQAGYDSRRGSFDQVMTPCNCEADLKTELSYITIEPSLRFAPFRSSFYIYAGPRFAFNMEKAFTYSQKANADFPEQEDKEDVNGDFSNMNSVLLSMQIGAGYDIELSSKENKTQYVISPFVAFHPYIGQEPRSIETWNVTTLRAGVAFKIGSGQKIDEKENTATIGLAEAPSASRVKFSVISPENIPVERRVRETFPLRNYVFFDMGSNNIPERYVLLTKDQVKDFKEDQLEVFTPKKLSGRSERAMVVYYNLINIVGDRMGKNPQATITLVGSSETSNADGRAMAESVKQYLTSVFSIDPARIKVEGREKPKVVSGPEGGTMDLALLSEDDRRVSIESNSPAMLMEFQSGPEAPLKPVQFEAVQIAPLDSYITFIAEGSNKAFSSWSVETEGKNGEVKYFGPFNQEKVSIPGKSVMGTRPEGEYKVTMVGKTNNNEVVKEKKTVNMVLWTPAEDEIGMRYSVIYEFNESKSIRIYEKYLTEIVAPKIPANGKVIIHGYSDKIGDKENNKELSEARANDVRQILKKALAKAGKKDVRFEVYGFGEDTQLAPFDNELPEGRFYNRTVVIDIIPNK</sequence>
<feature type="transmembrane region" description="Helical" evidence="2">
    <location>
        <begin position="20"/>
        <end position="41"/>
    </location>
</feature>